<sequence length="315" mass="35296">MPWTMEEAQSLLPNEVPPNEENHSSRTMLDSLMHDDDDDLHMDILSLTKSDETTSTENDEEDNIILMATDGVSGGGVNQSDDFCYESFGFLERNERACSPLEGRISTSIFNTTASSGWVGDTISKSLLKMQNGLKCWHDSWERLAEEQVMMPTTTTLTSRSSLFERQDILMCSSSSSSQSSSPPPQSRQTWRNMMMKRKSSFFPMTKPKTPTSTEAATFPLSTKSCSAVGYKMAKKYHHVKEIRTNGIHVVELVPLRTGSQEEESMAFECSWVDSDYDYRPRSRSASENDLLLDNSSTSTFASSAMPPALPLRRV</sequence>
<protein>
    <submittedName>
        <fullName evidence="2">Uncharacterized protein</fullName>
    </submittedName>
</protein>
<evidence type="ECO:0000313" key="3">
    <source>
        <dbReference type="Proteomes" id="UP001153069"/>
    </source>
</evidence>
<evidence type="ECO:0000256" key="1">
    <source>
        <dbReference type="SAM" id="MobiDB-lite"/>
    </source>
</evidence>
<accession>A0A9N8DU52</accession>
<comment type="caution">
    <text evidence="2">The sequence shown here is derived from an EMBL/GenBank/DDBJ whole genome shotgun (WGS) entry which is preliminary data.</text>
</comment>
<dbReference type="EMBL" id="CAICTM010000280">
    <property type="protein sequence ID" value="CAB9506836.1"/>
    <property type="molecule type" value="Genomic_DNA"/>
</dbReference>
<dbReference type="Proteomes" id="UP001153069">
    <property type="component" value="Unassembled WGS sequence"/>
</dbReference>
<evidence type="ECO:0000313" key="2">
    <source>
        <dbReference type="EMBL" id="CAB9506836.1"/>
    </source>
</evidence>
<gene>
    <name evidence="2" type="ORF">SEMRO_281_G107180.1</name>
</gene>
<organism evidence="2 3">
    <name type="scientific">Seminavis robusta</name>
    <dbReference type="NCBI Taxonomy" id="568900"/>
    <lineage>
        <taxon>Eukaryota</taxon>
        <taxon>Sar</taxon>
        <taxon>Stramenopiles</taxon>
        <taxon>Ochrophyta</taxon>
        <taxon>Bacillariophyta</taxon>
        <taxon>Bacillariophyceae</taxon>
        <taxon>Bacillariophycidae</taxon>
        <taxon>Naviculales</taxon>
        <taxon>Naviculaceae</taxon>
        <taxon>Seminavis</taxon>
    </lineage>
</organism>
<keyword evidence="3" id="KW-1185">Reference proteome</keyword>
<dbReference type="AlphaFoldDB" id="A0A9N8DU52"/>
<reference evidence="2" key="1">
    <citation type="submission" date="2020-06" db="EMBL/GenBank/DDBJ databases">
        <authorList>
            <consortium name="Plant Systems Biology data submission"/>
        </authorList>
    </citation>
    <scope>NUCLEOTIDE SEQUENCE</scope>
    <source>
        <strain evidence="2">D6</strain>
    </source>
</reference>
<feature type="region of interest" description="Disordered" evidence="1">
    <location>
        <begin position="1"/>
        <end position="25"/>
    </location>
</feature>
<name>A0A9N8DU52_9STRA</name>
<proteinExistence type="predicted"/>